<dbReference type="PROSITE" id="PS51257">
    <property type="entry name" value="PROKAR_LIPOPROTEIN"/>
    <property type="match status" value="1"/>
</dbReference>
<dbReference type="EMBL" id="CP024915">
    <property type="protein sequence ID" value="AUZ87826.1"/>
    <property type="molecule type" value="Genomic_DNA"/>
</dbReference>
<dbReference type="Proteomes" id="UP000239187">
    <property type="component" value="Chromosome"/>
</dbReference>
<sequence length="141" mass="15069">MMHFKQAAAATALASTLILIGGCSGAEYGITALDREATAADRLPDVVIDESVNADSVRKVAEQNQVAYFIGAMNDDQGYCAYAVDNDDFIGGCGRGHGQLVTVSPGGSWSLPQLTLVLDLYDTADLNRDNWVEVHTNIFAR</sequence>
<name>A0A2L0UF35_9MICC</name>
<dbReference type="AlphaFoldDB" id="A0A2L0UF35"/>
<evidence type="ECO:0000313" key="2">
    <source>
        <dbReference type="Proteomes" id="UP000239187"/>
    </source>
</evidence>
<accession>A0A2L0UF35</accession>
<proteinExistence type="predicted"/>
<protein>
    <recommendedName>
        <fullName evidence="3">Lipoprotein</fullName>
    </recommendedName>
</protein>
<organism evidence="1 2">
    <name type="scientific">Arthrobacter agilis</name>
    <dbReference type="NCBI Taxonomy" id="37921"/>
    <lineage>
        <taxon>Bacteria</taxon>
        <taxon>Bacillati</taxon>
        <taxon>Actinomycetota</taxon>
        <taxon>Actinomycetes</taxon>
        <taxon>Micrococcales</taxon>
        <taxon>Micrococcaceae</taxon>
        <taxon>Arthrobacter</taxon>
    </lineage>
</organism>
<reference evidence="1 2" key="1">
    <citation type="submission" date="2017-11" db="EMBL/GenBank/DDBJ databases">
        <title>Draft genome of Arthrobacter agilis strain UMCV2, a plant growth-promoting rhizobacterium and biocontrol capacity of phytopathogenic fungi.</title>
        <authorList>
            <person name="Martinez-Camara R."/>
            <person name="Santoyo G."/>
            <person name="Moreno-Hagelsieb G."/>
            <person name="Valencia-Cantero E."/>
        </authorList>
    </citation>
    <scope>NUCLEOTIDE SEQUENCE [LARGE SCALE GENOMIC DNA]</scope>
    <source>
        <strain evidence="1 2">UMCV2</strain>
    </source>
</reference>
<evidence type="ECO:0008006" key="3">
    <source>
        <dbReference type="Google" id="ProtNLM"/>
    </source>
</evidence>
<evidence type="ECO:0000313" key="1">
    <source>
        <dbReference type="EMBL" id="AUZ87826.1"/>
    </source>
</evidence>
<gene>
    <name evidence="1" type="ORF">CVO76_09425</name>
</gene>